<dbReference type="GO" id="GO:0016020">
    <property type="term" value="C:membrane"/>
    <property type="evidence" value="ECO:0007669"/>
    <property type="project" value="UniProtKB-SubCell"/>
</dbReference>
<comment type="subcellular location">
    <subcellularLocation>
        <location evidence="1">Membrane</location>
        <topology evidence="1">Multi-pass membrane protein</topology>
    </subcellularLocation>
</comment>
<feature type="region of interest" description="Disordered" evidence="8">
    <location>
        <begin position="42"/>
        <end position="67"/>
    </location>
</feature>
<keyword evidence="3" id="KW-0813">Transport</keyword>
<evidence type="ECO:0000256" key="5">
    <source>
        <dbReference type="ARBA" id="ARBA00022970"/>
    </source>
</evidence>
<dbReference type="PANTHER" id="PTHR22950">
    <property type="entry name" value="AMINO ACID TRANSPORTER"/>
    <property type="match status" value="1"/>
</dbReference>
<evidence type="ECO:0000313" key="11">
    <source>
        <dbReference type="EMBL" id="RKP23507.1"/>
    </source>
</evidence>
<comment type="similarity">
    <text evidence="2">Belongs to the amino acid/polyamine transporter 2 family.</text>
</comment>
<accession>A0A4P9YU83</accession>
<sequence length="187" mass="20287">MVQSHRHSLDDGDSDVVAVSMPLTAIGASRRRSLVHTDSADETVVHHRHHRRSESDTGSYEEDHARGRPYPHHLLALGLADEPDGDGDQRGLLSGSMKYRAKTGRGTASDNDGDDDDADDAHGHLMIGQHQTAGIMESFLNMANSIVGAGIIGLPYSFREAGFWSGIILLVVLTLIVDWTVSLLIKN</sequence>
<evidence type="ECO:0000256" key="7">
    <source>
        <dbReference type="ARBA" id="ARBA00023136"/>
    </source>
</evidence>
<evidence type="ECO:0000256" key="3">
    <source>
        <dbReference type="ARBA" id="ARBA00022448"/>
    </source>
</evidence>
<name>A0A4P9YU83_9FUNG</name>
<evidence type="ECO:0000259" key="10">
    <source>
        <dbReference type="Pfam" id="PF01490"/>
    </source>
</evidence>
<evidence type="ECO:0000256" key="6">
    <source>
        <dbReference type="ARBA" id="ARBA00022989"/>
    </source>
</evidence>
<dbReference type="Proteomes" id="UP000278143">
    <property type="component" value="Unassembled WGS sequence"/>
</dbReference>
<feature type="transmembrane region" description="Helical" evidence="9">
    <location>
        <begin position="164"/>
        <end position="185"/>
    </location>
</feature>
<evidence type="ECO:0000256" key="4">
    <source>
        <dbReference type="ARBA" id="ARBA00022692"/>
    </source>
</evidence>
<keyword evidence="12" id="KW-1185">Reference proteome</keyword>
<proteinExistence type="inferred from homology"/>
<dbReference type="InterPro" id="IPR013057">
    <property type="entry name" value="AA_transpt_TM"/>
</dbReference>
<dbReference type="PANTHER" id="PTHR22950:SF458">
    <property type="entry name" value="SODIUM-COUPLED NEUTRAL AMINO ACID TRANSPORTER 11-RELATED"/>
    <property type="match status" value="1"/>
</dbReference>
<keyword evidence="4 9" id="KW-0812">Transmembrane</keyword>
<feature type="transmembrane region" description="Helical" evidence="9">
    <location>
        <begin position="139"/>
        <end position="158"/>
    </location>
</feature>
<feature type="non-terminal residue" evidence="11">
    <location>
        <position position="187"/>
    </location>
</feature>
<organism evidence="11 12">
    <name type="scientific">Syncephalis pseudoplumigaleata</name>
    <dbReference type="NCBI Taxonomy" id="1712513"/>
    <lineage>
        <taxon>Eukaryota</taxon>
        <taxon>Fungi</taxon>
        <taxon>Fungi incertae sedis</taxon>
        <taxon>Zoopagomycota</taxon>
        <taxon>Zoopagomycotina</taxon>
        <taxon>Zoopagomycetes</taxon>
        <taxon>Zoopagales</taxon>
        <taxon>Piptocephalidaceae</taxon>
        <taxon>Syncephalis</taxon>
    </lineage>
</organism>
<evidence type="ECO:0000256" key="8">
    <source>
        <dbReference type="SAM" id="MobiDB-lite"/>
    </source>
</evidence>
<reference evidence="12" key="1">
    <citation type="journal article" date="2018" name="Nat. Microbiol.">
        <title>Leveraging single-cell genomics to expand the fungal tree of life.</title>
        <authorList>
            <person name="Ahrendt S.R."/>
            <person name="Quandt C.A."/>
            <person name="Ciobanu D."/>
            <person name="Clum A."/>
            <person name="Salamov A."/>
            <person name="Andreopoulos B."/>
            <person name="Cheng J.F."/>
            <person name="Woyke T."/>
            <person name="Pelin A."/>
            <person name="Henrissat B."/>
            <person name="Reynolds N.K."/>
            <person name="Benny G.L."/>
            <person name="Smith M.E."/>
            <person name="James T.Y."/>
            <person name="Grigoriev I.V."/>
        </authorList>
    </citation>
    <scope>NUCLEOTIDE SEQUENCE [LARGE SCALE GENOMIC DNA]</scope>
    <source>
        <strain evidence="12">Benny S71-1</strain>
    </source>
</reference>
<evidence type="ECO:0000256" key="2">
    <source>
        <dbReference type="ARBA" id="ARBA00008066"/>
    </source>
</evidence>
<evidence type="ECO:0000256" key="1">
    <source>
        <dbReference type="ARBA" id="ARBA00004141"/>
    </source>
</evidence>
<dbReference type="EMBL" id="KZ990922">
    <property type="protein sequence ID" value="RKP23507.1"/>
    <property type="molecule type" value="Genomic_DNA"/>
</dbReference>
<dbReference type="Pfam" id="PF01490">
    <property type="entry name" value="Aa_trans"/>
    <property type="match status" value="1"/>
</dbReference>
<evidence type="ECO:0000313" key="12">
    <source>
        <dbReference type="Proteomes" id="UP000278143"/>
    </source>
</evidence>
<keyword evidence="6 9" id="KW-1133">Transmembrane helix</keyword>
<dbReference type="GO" id="GO:0015179">
    <property type="term" value="F:L-amino acid transmembrane transporter activity"/>
    <property type="evidence" value="ECO:0007669"/>
    <property type="project" value="TreeGrafter"/>
</dbReference>
<keyword evidence="5" id="KW-0029">Amino-acid transport</keyword>
<dbReference type="AlphaFoldDB" id="A0A4P9YU83"/>
<evidence type="ECO:0000256" key="9">
    <source>
        <dbReference type="SAM" id="Phobius"/>
    </source>
</evidence>
<dbReference type="OrthoDB" id="28208at2759"/>
<gene>
    <name evidence="11" type="ORF">SYNPS1DRAFT_24437</name>
</gene>
<protein>
    <recommendedName>
        <fullName evidence="10">Amino acid transporter transmembrane domain-containing protein</fullName>
    </recommendedName>
</protein>
<keyword evidence="7 9" id="KW-0472">Membrane</keyword>
<dbReference type="GO" id="GO:0005783">
    <property type="term" value="C:endoplasmic reticulum"/>
    <property type="evidence" value="ECO:0007669"/>
    <property type="project" value="TreeGrafter"/>
</dbReference>
<feature type="domain" description="Amino acid transporter transmembrane" evidence="10">
    <location>
        <begin position="132"/>
        <end position="186"/>
    </location>
</feature>